<comment type="caution">
    <text evidence="1">The sequence shown here is derived from an EMBL/GenBank/DDBJ whole genome shotgun (WGS) entry which is preliminary data.</text>
</comment>
<reference evidence="1" key="2">
    <citation type="submission" date="2020-09" db="EMBL/GenBank/DDBJ databases">
        <authorList>
            <person name="Sun Q."/>
            <person name="Ohkuma M."/>
        </authorList>
    </citation>
    <scope>NUCLEOTIDE SEQUENCE</scope>
    <source>
        <strain evidence="1">JCM 19831</strain>
    </source>
</reference>
<evidence type="ECO:0000313" key="1">
    <source>
        <dbReference type="EMBL" id="GGM04637.1"/>
    </source>
</evidence>
<dbReference type="SUPFAM" id="SSF103025">
    <property type="entry name" value="Folate-binding domain"/>
    <property type="match status" value="1"/>
</dbReference>
<dbReference type="Proteomes" id="UP000642070">
    <property type="component" value="Unassembled WGS sequence"/>
</dbReference>
<reference evidence="1" key="1">
    <citation type="journal article" date="2014" name="Int. J. Syst. Evol. Microbiol.">
        <title>Complete genome sequence of Corynebacterium casei LMG S-19264T (=DSM 44701T), isolated from a smear-ripened cheese.</title>
        <authorList>
            <consortium name="US DOE Joint Genome Institute (JGI-PGF)"/>
            <person name="Walter F."/>
            <person name="Albersmeier A."/>
            <person name="Kalinowski J."/>
            <person name="Ruckert C."/>
        </authorList>
    </citation>
    <scope>NUCLEOTIDE SEQUENCE</scope>
    <source>
        <strain evidence="1">JCM 19831</strain>
    </source>
</reference>
<organism evidence="1 2">
    <name type="scientific">Dactylosporangium sucinum</name>
    <dbReference type="NCBI Taxonomy" id="1424081"/>
    <lineage>
        <taxon>Bacteria</taxon>
        <taxon>Bacillati</taxon>
        <taxon>Actinomycetota</taxon>
        <taxon>Actinomycetes</taxon>
        <taxon>Micromonosporales</taxon>
        <taxon>Micromonosporaceae</taxon>
        <taxon>Dactylosporangium</taxon>
    </lineage>
</organism>
<dbReference type="EMBL" id="BMPI01000001">
    <property type="protein sequence ID" value="GGM04637.1"/>
    <property type="molecule type" value="Genomic_DNA"/>
</dbReference>
<dbReference type="AlphaFoldDB" id="A0A917WHL3"/>
<protein>
    <submittedName>
        <fullName evidence="1">Uncharacterized protein</fullName>
    </submittedName>
</protein>
<accession>A0A917WHL3</accession>
<evidence type="ECO:0000313" key="2">
    <source>
        <dbReference type="Proteomes" id="UP000642070"/>
    </source>
</evidence>
<dbReference type="Gene3D" id="3.30.1360.120">
    <property type="entry name" value="Probable tRNA modification gtpase trme, domain 1"/>
    <property type="match status" value="1"/>
</dbReference>
<name>A0A917WHL3_9ACTN</name>
<dbReference type="InterPro" id="IPR027266">
    <property type="entry name" value="TrmE/GcvT-like"/>
</dbReference>
<sequence length="58" mass="6722">MVKHRTALHDAHRVLGATFITFAGWKMPLRYSSELLEHHAVRTNHVDVDVVAMPFVRR</sequence>
<proteinExistence type="predicted"/>
<dbReference type="RefSeq" id="WP_190247756.1">
    <property type="nucleotide sequence ID" value="NZ_BMPI01000001.1"/>
</dbReference>
<keyword evidence="2" id="KW-1185">Reference proteome</keyword>
<gene>
    <name evidence="1" type="ORF">GCM10007977_002320</name>
</gene>